<dbReference type="OrthoDB" id="1732691at2759"/>
<dbReference type="AlphaFoldDB" id="I7M483"/>
<dbReference type="HOGENOM" id="CLU_031922_0_2_1"/>
<feature type="modified residue" description="N6-(pyridoxal phosphate)lysine" evidence="8">
    <location>
        <position position="241"/>
    </location>
</feature>
<dbReference type="GeneID" id="7845485"/>
<organism evidence="12 13">
    <name type="scientific">Tetrahymena thermophila (strain SB210)</name>
    <dbReference type="NCBI Taxonomy" id="312017"/>
    <lineage>
        <taxon>Eukaryota</taxon>
        <taxon>Sar</taxon>
        <taxon>Alveolata</taxon>
        <taxon>Ciliophora</taxon>
        <taxon>Intramacronucleata</taxon>
        <taxon>Oligohymenophorea</taxon>
        <taxon>Hymenostomatida</taxon>
        <taxon>Tetrahymenina</taxon>
        <taxon>Tetrahymenidae</taxon>
        <taxon>Tetrahymena</taxon>
    </lineage>
</organism>
<dbReference type="InterPro" id="IPR043132">
    <property type="entry name" value="BCAT-like_C"/>
</dbReference>
<dbReference type="eggNOG" id="KOG0975">
    <property type="taxonomic scope" value="Eukaryota"/>
</dbReference>
<dbReference type="EC" id="2.6.1.42" evidence="11"/>
<dbReference type="Gene3D" id="3.20.10.10">
    <property type="entry name" value="D-amino Acid Aminotransferase, subunit A, domain 2"/>
    <property type="match status" value="1"/>
</dbReference>
<dbReference type="PIRSF" id="PIRSF006468">
    <property type="entry name" value="BCAT1"/>
    <property type="match status" value="1"/>
</dbReference>
<dbReference type="InterPro" id="IPR043131">
    <property type="entry name" value="BCAT-like_N"/>
</dbReference>
<gene>
    <name evidence="12" type="ORF">TTHERM_00765280</name>
</gene>
<dbReference type="InParanoid" id="I7M483"/>
<keyword evidence="13" id="KW-1185">Reference proteome</keyword>
<dbReference type="GO" id="GO:0052654">
    <property type="term" value="F:L-leucine-2-oxoglutarate transaminase activity"/>
    <property type="evidence" value="ECO:0007669"/>
    <property type="project" value="RHEA"/>
</dbReference>
<protein>
    <recommendedName>
        <fullName evidence="11">Branched-chain-amino-acid aminotransferase</fullName>
        <ecNumber evidence="11">2.6.1.42</ecNumber>
    </recommendedName>
</protein>
<evidence type="ECO:0000256" key="1">
    <source>
        <dbReference type="ARBA" id="ARBA00001933"/>
    </source>
</evidence>
<dbReference type="EMBL" id="GG662407">
    <property type="protein sequence ID" value="EAS05142.1"/>
    <property type="molecule type" value="Genomic_DNA"/>
</dbReference>
<evidence type="ECO:0000256" key="3">
    <source>
        <dbReference type="ARBA" id="ARBA00022576"/>
    </source>
</evidence>
<dbReference type="KEGG" id="tet:TTHERM_00765280"/>
<evidence type="ECO:0000313" key="12">
    <source>
        <dbReference type="EMBL" id="EAS05142.1"/>
    </source>
</evidence>
<evidence type="ECO:0000256" key="9">
    <source>
        <dbReference type="RuleBase" id="RU004106"/>
    </source>
</evidence>
<dbReference type="RefSeq" id="XP_001025387.1">
    <property type="nucleotide sequence ID" value="XM_001025387.3"/>
</dbReference>
<dbReference type="Proteomes" id="UP000009168">
    <property type="component" value="Unassembled WGS sequence"/>
</dbReference>
<evidence type="ECO:0000256" key="10">
    <source>
        <dbReference type="RuleBase" id="RU004516"/>
    </source>
</evidence>
<dbReference type="InterPro" id="IPR001544">
    <property type="entry name" value="Aminotrans_IV"/>
</dbReference>
<dbReference type="GO" id="GO:0008652">
    <property type="term" value="P:amino acid biosynthetic process"/>
    <property type="evidence" value="ECO:0007669"/>
    <property type="project" value="UniProtKB-KW"/>
</dbReference>
<evidence type="ECO:0000256" key="2">
    <source>
        <dbReference type="ARBA" id="ARBA00009320"/>
    </source>
</evidence>
<comment type="catalytic activity">
    <reaction evidence="11">
        <text>L-isoleucine + 2-oxoglutarate = (S)-3-methyl-2-oxopentanoate + L-glutamate</text>
        <dbReference type="Rhea" id="RHEA:24801"/>
        <dbReference type="ChEBI" id="CHEBI:16810"/>
        <dbReference type="ChEBI" id="CHEBI:29985"/>
        <dbReference type="ChEBI" id="CHEBI:35146"/>
        <dbReference type="ChEBI" id="CHEBI:58045"/>
        <dbReference type="EC" id="2.6.1.42"/>
    </reaction>
</comment>
<dbReference type="Pfam" id="PF01063">
    <property type="entry name" value="Aminotran_4"/>
    <property type="match status" value="1"/>
</dbReference>
<dbReference type="FunFam" id="3.30.470.10:FF:000002">
    <property type="entry name" value="Branched-chain-amino-acid aminotransferase"/>
    <property type="match status" value="1"/>
</dbReference>
<dbReference type="Gene3D" id="3.30.470.10">
    <property type="match status" value="1"/>
</dbReference>
<keyword evidence="4 11" id="KW-0028">Amino-acid biosynthesis</keyword>
<evidence type="ECO:0000256" key="6">
    <source>
        <dbReference type="ARBA" id="ARBA00022898"/>
    </source>
</evidence>
<sequence length="406" mass="46262">MHLLKSFVPKNCSQAMSISNLAKRAFSTSYYANMDLSSKQTFYRKDLTIELTKNPIPMPEFDAEKLRFGAHGTDHMLSVDFDSKKGGWGKPYIHPFRNLEMHPFNSAIHYAMQCFEGAKAFKGTDGKIRMFRVRNNMYRLKNSCKSLALPDFDGEELYKCIEEYVKIDEKWIPPIRGFSLYIRPTVIAWEDKLGVRPADKAKLFVVFSPVGPYYPSGFKPIKLFTETKRIRAAPGGTGNMKVGGNYAPTIPISQNAEQKGFQQVLWLWQDSILEVGTSNIFFFWVNEQGEKELVTPYLDEGTILPGVMRDSILSLTRKWKEFKVTERRITIDEVVKAAKEGRLIEAFGAGTAVIVCPIEEFNYQGVTYKVPINPKKQAGDLTYKISETIQNIQYGDTPHEWAPIVN</sequence>
<dbReference type="PANTHER" id="PTHR11825">
    <property type="entry name" value="SUBGROUP IIII AMINOTRANSFERASE"/>
    <property type="match status" value="1"/>
</dbReference>
<dbReference type="InterPro" id="IPR033939">
    <property type="entry name" value="BCAT_family"/>
</dbReference>
<dbReference type="OMA" id="LTEVFAC"/>
<dbReference type="CDD" id="cd01557">
    <property type="entry name" value="BCAT_beta_family"/>
    <property type="match status" value="1"/>
</dbReference>
<evidence type="ECO:0000313" key="13">
    <source>
        <dbReference type="Proteomes" id="UP000009168"/>
    </source>
</evidence>
<dbReference type="GO" id="GO:0052655">
    <property type="term" value="F:L-valine-2-oxoglutarate transaminase activity"/>
    <property type="evidence" value="ECO:0007669"/>
    <property type="project" value="RHEA"/>
</dbReference>
<dbReference type="GO" id="GO:0009082">
    <property type="term" value="P:branched-chain amino acid biosynthetic process"/>
    <property type="evidence" value="ECO:0007669"/>
    <property type="project" value="UniProtKB-KW"/>
</dbReference>
<evidence type="ECO:0000256" key="11">
    <source>
        <dbReference type="RuleBase" id="RU004517"/>
    </source>
</evidence>
<evidence type="ECO:0000256" key="4">
    <source>
        <dbReference type="ARBA" id="ARBA00022605"/>
    </source>
</evidence>
<dbReference type="SUPFAM" id="SSF56752">
    <property type="entry name" value="D-aminoacid aminotransferase-like PLP-dependent enzymes"/>
    <property type="match status" value="1"/>
</dbReference>
<comment type="similarity">
    <text evidence="2 9">Belongs to the class-IV pyridoxal-phosphate-dependent aminotransferase family.</text>
</comment>
<evidence type="ECO:0000256" key="5">
    <source>
        <dbReference type="ARBA" id="ARBA00022679"/>
    </source>
</evidence>
<dbReference type="PROSITE" id="PS00770">
    <property type="entry name" value="AA_TRANSFER_CLASS_4"/>
    <property type="match status" value="1"/>
</dbReference>
<comment type="catalytic activity">
    <reaction evidence="11">
        <text>L-valine + 2-oxoglutarate = 3-methyl-2-oxobutanoate + L-glutamate</text>
        <dbReference type="Rhea" id="RHEA:24813"/>
        <dbReference type="ChEBI" id="CHEBI:11851"/>
        <dbReference type="ChEBI" id="CHEBI:16810"/>
        <dbReference type="ChEBI" id="CHEBI:29985"/>
        <dbReference type="ChEBI" id="CHEBI:57762"/>
        <dbReference type="EC" id="2.6.1.42"/>
    </reaction>
</comment>
<dbReference type="InterPro" id="IPR036038">
    <property type="entry name" value="Aminotransferase-like"/>
</dbReference>
<dbReference type="FunFam" id="3.20.10.10:FF:000004">
    <property type="entry name" value="Branched-chain-amino-acid aminotransferase"/>
    <property type="match status" value="1"/>
</dbReference>
<evidence type="ECO:0000256" key="7">
    <source>
        <dbReference type="ARBA" id="ARBA00023304"/>
    </source>
</evidence>
<dbReference type="STRING" id="312017.I7M483"/>
<keyword evidence="3 11" id="KW-0032">Aminotransferase</keyword>
<keyword evidence="5 11" id="KW-0808">Transferase</keyword>
<proteinExistence type="inferred from homology"/>
<dbReference type="GO" id="GO:0052656">
    <property type="term" value="F:L-isoleucine-2-oxoglutarate transaminase activity"/>
    <property type="evidence" value="ECO:0007669"/>
    <property type="project" value="RHEA"/>
</dbReference>
<keyword evidence="6 10" id="KW-0663">Pyridoxal phosphate</keyword>
<dbReference type="NCBIfam" id="TIGR01123">
    <property type="entry name" value="ilvE_II"/>
    <property type="match status" value="1"/>
</dbReference>
<name>I7M483_TETTS</name>
<dbReference type="PANTHER" id="PTHR11825:SF44">
    <property type="entry name" value="BRANCHED-CHAIN-AMINO-ACID AMINOTRANSFERASE"/>
    <property type="match status" value="1"/>
</dbReference>
<accession>I7M483</accession>
<evidence type="ECO:0000256" key="8">
    <source>
        <dbReference type="PIRSR" id="PIRSR006468-1"/>
    </source>
</evidence>
<comment type="catalytic activity">
    <reaction evidence="11">
        <text>L-leucine + 2-oxoglutarate = 4-methyl-2-oxopentanoate + L-glutamate</text>
        <dbReference type="Rhea" id="RHEA:18321"/>
        <dbReference type="ChEBI" id="CHEBI:16810"/>
        <dbReference type="ChEBI" id="CHEBI:17865"/>
        <dbReference type="ChEBI" id="CHEBI:29985"/>
        <dbReference type="ChEBI" id="CHEBI:57427"/>
        <dbReference type="EC" id="2.6.1.42"/>
    </reaction>
</comment>
<comment type="cofactor">
    <cofactor evidence="1 10">
        <name>pyridoxal 5'-phosphate</name>
        <dbReference type="ChEBI" id="CHEBI:597326"/>
    </cofactor>
</comment>
<keyword evidence="7 11" id="KW-0100">Branched-chain amino acid biosynthesis</keyword>
<dbReference type="InterPro" id="IPR018300">
    <property type="entry name" value="Aminotrans_IV_CS"/>
</dbReference>
<dbReference type="InterPro" id="IPR005786">
    <property type="entry name" value="B_amino_transII"/>
</dbReference>
<dbReference type="NCBIfam" id="NF009897">
    <property type="entry name" value="PRK13357.1"/>
    <property type="match status" value="1"/>
</dbReference>
<reference evidence="13" key="1">
    <citation type="journal article" date="2006" name="PLoS Biol.">
        <title>Macronuclear genome sequence of the ciliate Tetrahymena thermophila, a model eukaryote.</title>
        <authorList>
            <person name="Eisen J.A."/>
            <person name="Coyne R.S."/>
            <person name="Wu M."/>
            <person name="Wu D."/>
            <person name="Thiagarajan M."/>
            <person name="Wortman J.R."/>
            <person name="Badger J.H."/>
            <person name="Ren Q."/>
            <person name="Amedeo P."/>
            <person name="Jones K.M."/>
            <person name="Tallon L.J."/>
            <person name="Delcher A.L."/>
            <person name="Salzberg S.L."/>
            <person name="Silva J.C."/>
            <person name="Haas B.J."/>
            <person name="Majoros W.H."/>
            <person name="Farzad M."/>
            <person name="Carlton J.M."/>
            <person name="Smith R.K. Jr."/>
            <person name="Garg J."/>
            <person name="Pearlman R.E."/>
            <person name="Karrer K.M."/>
            <person name="Sun L."/>
            <person name="Manning G."/>
            <person name="Elde N.C."/>
            <person name="Turkewitz A.P."/>
            <person name="Asai D.J."/>
            <person name="Wilkes D.E."/>
            <person name="Wang Y."/>
            <person name="Cai H."/>
            <person name="Collins K."/>
            <person name="Stewart B.A."/>
            <person name="Lee S.R."/>
            <person name="Wilamowska K."/>
            <person name="Weinberg Z."/>
            <person name="Ruzzo W.L."/>
            <person name="Wloga D."/>
            <person name="Gaertig J."/>
            <person name="Frankel J."/>
            <person name="Tsao C.-C."/>
            <person name="Gorovsky M.A."/>
            <person name="Keeling P.J."/>
            <person name="Waller R.F."/>
            <person name="Patron N.J."/>
            <person name="Cherry J.M."/>
            <person name="Stover N.A."/>
            <person name="Krieger C.J."/>
            <person name="del Toro C."/>
            <person name="Ryder H.F."/>
            <person name="Williamson S.C."/>
            <person name="Barbeau R.A."/>
            <person name="Hamilton E.P."/>
            <person name="Orias E."/>
        </authorList>
    </citation>
    <scope>NUCLEOTIDE SEQUENCE [LARGE SCALE GENOMIC DNA]</scope>
    <source>
        <strain evidence="13">SB210</strain>
    </source>
</reference>